<gene>
    <name evidence="2" type="ORF">RND81_10G019900</name>
</gene>
<dbReference type="AlphaFoldDB" id="A0AAW1HZE7"/>
<reference evidence="2" key="1">
    <citation type="submission" date="2024-03" db="EMBL/GenBank/DDBJ databases">
        <title>WGS assembly of Saponaria officinalis var. Norfolk2.</title>
        <authorList>
            <person name="Jenkins J."/>
            <person name="Shu S."/>
            <person name="Grimwood J."/>
            <person name="Barry K."/>
            <person name="Goodstein D."/>
            <person name="Schmutz J."/>
            <person name="Leebens-Mack J."/>
            <person name="Osbourn A."/>
        </authorList>
    </citation>
    <scope>NUCLEOTIDE SEQUENCE [LARGE SCALE GENOMIC DNA]</scope>
    <source>
        <strain evidence="2">JIC</strain>
    </source>
</reference>
<evidence type="ECO:0000313" key="3">
    <source>
        <dbReference type="Proteomes" id="UP001443914"/>
    </source>
</evidence>
<evidence type="ECO:0000256" key="1">
    <source>
        <dbReference type="ARBA" id="ARBA00006974"/>
    </source>
</evidence>
<comment type="caution">
    <text evidence="2">The sequence shown here is derived from an EMBL/GenBank/DDBJ whole genome shotgun (WGS) entry which is preliminary data.</text>
</comment>
<name>A0AAW1HZE7_SAPOF</name>
<dbReference type="PANTHER" id="PTHR31374">
    <property type="entry name" value="AUXIN-INDUCED PROTEIN-LIKE-RELATED"/>
    <property type="match status" value="1"/>
</dbReference>
<dbReference type="Pfam" id="PF02519">
    <property type="entry name" value="Auxin_inducible"/>
    <property type="match status" value="1"/>
</dbReference>
<proteinExistence type="inferred from homology"/>
<dbReference type="PANTHER" id="PTHR31374:SF16">
    <property type="entry name" value="AUXIN-RESPONSIVE FAMILY PROTEIN"/>
    <property type="match status" value="1"/>
</dbReference>
<accession>A0AAW1HZE7</accession>
<dbReference type="GO" id="GO:0009733">
    <property type="term" value="P:response to auxin"/>
    <property type="evidence" value="ECO:0007669"/>
    <property type="project" value="InterPro"/>
</dbReference>
<evidence type="ECO:0000313" key="2">
    <source>
        <dbReference type="EMBL" id="KAK9681678.1"/>
    </source>
</evidence>
<dbReference type="InterPro" id="IPR003676">
    <property type="entry name" value="SAUR_fam"/>
</dbReference>
<keyword evidence="3" id="KW-1185">Reference proteome</keyword>
<protein>
    <submittedName>
        <fullName evidence="2">Uncharacterized protein</fullName>
    </submittedName>
</protein>
<comment type="similarity">
    <text evidence="1">Belongs to the ARG7 family.</text>
</comment>
<dbReference type="EMBL" id="JBDFQZ010000010">
    <property type="protein sequence ID" value="KAK9681678.1"/>
    <property type="molecule type" value="Genomic_DNA"/>
</dbReference>
<sequence length="126" mass="14473">MAIYKTNSKKNKMIKLKLVMEKLQRSLSLGKKLENDEIYDNGHEYTCKLDDSSYVPKDVKEGHFAVVAMDEDGGAARRFVVPLKYLTQPLFLDLLERAAQEYGFDHRGALTIPCHPSEIERLLAQW</sequence>
<dbReference type="Proteomes" id="UP001443914">
    <property type="component" value="Unassembled WGS sequence"/>
</dbReference>
<organism evidence="2 3">
    <name type="scientific">Saponaria officinalis</name>
    <name type="common">Common soapwort</name>
    <name type="synonym">Lychnis saponaria</name>
    <dbReference type="NCBI Taxonomy" id="3572"/>
    <lineage>
        <taxon>Eukaryota</taxon>
        <taxon>Viridiplantae</taxon>
        <taxon>Streptophyta</taxon>
        <taxon>Embryophyta</taxon>
        <taxon>Tracheophyta</taxon>
        <taxon>Spermatophyta</taxon>
        <taxon>Magnoliopsida</taxon>
        <taxon>eudicotyledons</taxon>
        <taxon>Gunneridae</taxon>
        <taxon>Pentapetalae</taxon>
        <taxon>Caryophyllales</taxon>
        <taxon>Caryophyllaceae</taxon>
        <taxon>Caryophylleae</taxon>
        <taxon>Saponaria</taxon>
    </lineage>
</organism>